<dbReference type="InterPro" id="IPR011330">
    <property type="entry name" value="Glyco_hydro/deAcase_b/a-brl"/>
</dbReference>
<dbReference type="SUPFAM" id="SSF88713">
    <property type="entry name" value="Glycoside hydrolase/deacetylase"/>
    <property type="match status" value="1"/>
</dbReference>
<dbReference type="PROSITE" id="PS51318">
    <property type="entry name" value="TAT"/>
    <property type="match status" value="1"/>
</dbReference>
<protein>
    <recommendedName>
        <fullName evidence="3">Polysaccharide deacetylase</fullName>
    </recommendedName>
</protein>
<keyword evidence="2" id="KW-1185">Reference proteome</keyword>
<gene>
    <name evidence="1" type="ORF">U1T56_18875</name>
</gene>
<organism evidence="1 2">
    <name type="scientific">Benzoatithermus flavus</name>
    <dbReference type="NCBI Taxonomy" id="3108223"/>
    <lineage>
        <taxon>Bacteria</taxon>
        <taxon>Pseudomonadati</taxon>
        <taxon>Pseudomonadota</taxon>
        <taxon>Alphaproteobacteria</taxon>
        <taxon>Geminicoccales</taxon>
        <taxon>Geminicoccaceae</taxon>
        <taxon>Benzoatithermus</taxon>
    </lineage>
</organism>
<evidence type="ECO:0000313" key="2">
    <source>
        <dbReference type="Proteomes" id="UP001375743"/>
    </source>
</evidence>
<dbReference type="Gene3D" id="3.20.20.370">
    <property type="entry name" value="Glycoside hydrolase/deacetylase"/>
    <property type="match status" value="1"/>
</dbReference>
<evidence type="ECO:0000313" key="1">
    <source>
        <dbReference type="EMBL" id="MEK0085220.1"/>
    </source>
</evidence>
<name>A0ABU8XVJ2_9PROT</name>
<reference evidence="1 2" key="1">
    <citation type="submission" date="2024-01" db="EMBL/GenBank/DDBJ databases">
        <title>Multi-omics insights into the function and evolution of sodium benzoate biodegradation pathways in Benzoatithermus flavus gen. nov., sp. nov. from hot spring.</title>
        <authorList>
            <person name="Hu C.-J."/>
            <person name="Li W.-J."/>
        </authorList>
    </citation>
    <scope>NUCLEOTIDE SEQUENCE [LARGE SCALE GENOMIC DNA]</scope>
    <source>
        <strain evidence="1 2">SYSU G07066</strain>
    </source>
</reference>
<dbReference type="EMBL" id="JBBLZC010000023">
    <property type="protein sequence ID" value="MEK0085220.1"/>
    <property type="molecule type" value="Genomic_DNA"/>
</dbReference>
<dbReference type="Proteomes" id="UP001375743">
    <property type="component" value="Unassembled WGS sequence"/>
</dbReference>
<dbReference type="RefSeq" id="WP_418161069.1">
    <property type="nucleotide sequence ID" value="NZ_JBBLZC010000023.1"/>
</dbReference>
<dbReference type="InterPro" id="IPR006311">
    <property type="entry name" value="TAT_signal"/>
</dbReference>
<comment type="caution">
    <text evidence="1">The sequence shown here is derived from an EMBL/GenBank/DDBJ whole genome shotgun (WGS) entry which is preliminary data.</text>
</comment>
<proteinExistence type="predicted"/>
<evidence type="ECO:0008006" key="3">
    <source>
        <dbReference type="Google" id="ProtNLM"/>
    </source>
</evidence>
<accession>A0ABU8XVJ2</accession>
<sequence>MNNSKYFDQVGQITAWNPGGLPVGSRRAFLRTAAALTAMIPEVALAAKLAAAPGPATIWWRSDDVGVDTLQFVRLLALAQRRQAPVALAVVPANLKASCTARILNCPQATVVQHGIAHANNAASGKQIELGGRIDRKLLAERLKWGRERLSSAFGGRFLPMQAPPWNRIDPDVTSMLPSLGFSSLSTCGREPAAEAAPGLRQINIHLDLYHWFEPRGALTYEQAVSQLTTLVRAANGRPVGLLTHHSVMNEEAFVTLERLLTYVQQQKNMRLVGIGDLVGKVR</sequence>